<protein>
    <submittedName>
        <fullName evidence="4">Polysaccharide deacetylase family protein</fullName>
    </submittedName>
</protein>
<sequence length="338" mass="38828">MSLAKKAFYHAAGLIPLKTLQHPLPMHLLLPYHHLVNNTDVPHIKHLYPYKNERLFEQDVDYLLRHFKPVTLQEVIQASRGQLTLPHNAFLLTFDDGLREVAEVIVPLLRRKGVPAVFFLNNAFLDNRTLFYKFKISLLIEALQTRSYSAAVLEEAAALLPPDERGLTAALKAVRYSNKGLTDDVAALLQVSFEDYLKQQRPFMTTEEVKALLVDGFAIGGHSVDHPYYSDLTLEQQLMQTRESVEYLVNQFGIDYRVFAFPHSDAGVSRTFFDRLFQEENPMDLVFGTGNQRQDISPRILHRFNCERPSLPIEQAVKGILLYGRLKKICRQNNIHRN</sequence>
<dbReference type="GO" id="GO:0005576">
    <property type="term" value="C:extracellular region"/>
    <property type="evidence" value="ECO:0007669"/>
    <property type="project" value="UniProtKB-SubCell"/>
</dbReference>
<feature type="domain" description="NodB homology" evidence="3">
    <location>
        <begin position="88"/>
        <end position="338"/>
    </location>
</feature>
<dbReference type="PANTHER" id="PTHR34216:SF3">
    <property type="entry name" value="POLY-BETA-1,6-N-ACETYL-D-GLUCOSAMINE N-DEACETYLASE"/>
    <property type="match status" value="1"/>
</dbReference>
<proteinExistence type="predicted"/>
<evidence type="ECO:0000256" key="2">
    <source>
        <dbReference type="ARBA" id="ARBA00022729"/>
    </source>
</evidence>
<keyword evidence="5" id="KW-1185">Reference proteome</keyword>
<comment type="subcellular location">
    <subcellularLocation>
        <location evidence="1">Secreted</location>
    </subcellularLocation>
</comment>
<dbReference type="Proteomes" id="UP000583266">
    <property type="component" value="Unassembled WGS sequence"/>
</dbReference>
<dbReference type="GO" id="GO:0016810">
    <property type="term" value="F:hydrolase activity, acting on carbon-nitrogen (but not peptide) bonds"/>
    <property type="evidence" value="ECO:0007669"/>
    <property type="project" value="InterPro"/>
</dbReference>
<evidence type="ECO:0000313" key="5">
    <source>
        <dbReference type="Proteomes" id="UP000583266"/>
    </source>
</evidence>
<dbReference type="Gene3D" id="3.20.20.370">
    <property type="entry name" value="Glycoside hydrolase/deacetylase"/>
    <property type="match status" value="1"/>
</dbReference>
<accession>A0A848GQZ5</accession>
<keyword evidence="2" id="KW-0732">Signal</keyword>
<dbReference type="PROSITE" id="PS51677">
    <property type="entry name" value="NODB"/>
    <property type="match status" value="1"/>
</dbReference>
<reference evidence="4 5" key="1">
    <citation type="submission" date="2020-04" db="EMBL/GenBank/DDBJ databases">
        <title>Chitinophaga sp. G-6-1-13 sp. nov., isolated from soil.</title>
        <authorList>
            <person name="Dahal R.H."/>
            <person name="Chaudhary D.K."/>
        </authorList>
    </citation>
    <scope>NUCLEOTIDE SEQUENCE [LARGE SCALE GENOMIC DNA]</scope>
    <source>
        <strain evidence="4 5">G-6-1-13</strain>
    </source>
</reference>
<comment type="caution">
    <text evidence="4">The sequence shown here is derived from an EMBL/GenBank/DDBJ whole genome shotgun (WGS) entry which is preliminary data.</text>
</comment>
<name>A0A848GQZ5_9BACT</name>
<dbReference type="Pfam" id="PF01522">
    <property type="entry name" value="Polysacc_deac_1"/>
    <property type="match status" value="1"/>
</dbReference>
<dbReference type="CDD" id="cd10918">
    <property type="entry name" value="CE4_NodB_like_5s_6s"/>
    <property type="match status" value="1"/>
</dbReference>
<evidence type="ECO:0000313" key="4">
    <source>
        <dbReference type="EMBL" id="NML39060.1"/>
    </source>
</evidence>
<dbReference type="InterPro" id="IPR051398">
    <property type="entry name" value="Polysacch_Deacetylase"/>
</dbReference>
<dbReference type="GO" id="GO:0005975">
    <property type="term" value="P:carbohydrate metabolic process"/>
    <property type="evidence" value="ECO:0007669"/>
    <property type="project" value="InterPro"/>
</dbReference>
<dbReference type="SUPFAM" id="SSF88713">
    <property type="entry name" value="Glycoside hydrolase/deacetylase"/>
    <property type="match status" value="1"/>
</dbReference>
<dbReference type="EMBL" id="JABBGC010000002">
    <property type="protein sequence ID" value="NML39060.1"/>
    <property type="molecule type" value="Genomic_DNA"/>
</dbReference>
<dbReference type="PANTHER" id="PTHR34216">
    <property type="match status" value="1"/>
</dbReference>
<gene>
    <name evidence="4" type="ORF">HHL17_17800</name>
</gene>
<organism evidence="4 5">
    <name type="scientific">Chitinophaga fulva</name>
    <dbReference type="NCBI Taxonomy" id="2728842"/>
    <lineage>
        <taxon>Bacteria</taxon>
        <taxon>Pseudomonadati</taxon>
        <taxon>Bacteroidota</taxon>
        <taxon>Chitinophagia</taxon>
        <taxon>Chitinophagales</taxon>
        <taxon>Chitinophagaceae</taxon>
        <taxon>Chitinophaga</taxon>
    </lineage>
</organism>
<dbReference type="AlphaFoldDB" id="A0A848GQZ5"/>
<dbReference type="InterPro" id="IPR011330">
    <property type="entry name" value="Glyco_hydro/deAcase_b/a-brl"/>
</dbReference>
<evidence type="ECO:0000259" key="3">
    <source>
        <dbReference type="PROSITE" id="PS51677"/>
    </source>
</evidence>
<dbReference type="RefSeq" id="WP_169226176.1">
    <property type="nucleotide sequence ID" value="NZ_JABBGC010000002.1"/>
</dbReference>
<evidence type="ECO:0000256" key="1">
    <source>
        <dbReference type="ARBA" id="ARBA00004613"/>
    </source>
</evidence>
<dbReference type="InterPro" id="IPR002509">
    <property type="entry name" value="NODB_dom"/>
</dbReference>